<keyword evidence="4" id="KW-0597">Phosphoprotein</keyword>
<keyword evidence="3" id="KW-0963">Cytoplasm</keyword>
<evidence type="ECO:0000256" key="1">
    <source>
        <dbReference type="ARBA" id="ARBA00004246"/>
    </source>
</evidence>
<dbReference type="GO" id="GO:0005737">
    <property type="term" value="C:cytoplasm"/>
    <property type="evidence" value="ECO:0007669"/>
    <property type="project" value="UniProtKB-SubCell"/>
</dbReference>
<protein>
    <recommendedName>
        <fullName evidence="12">LIM zinc-binding domain-containing protein</fullName>
    </recommendedName>
</protein>
<feature type="chain" id="PRO_5019072105" description="LIM zinc-binding domain-containing protein" evidence="11">
    <location>
        <begin position="20"/>
        <end position="416"/>
    </location>
</feature>
<dbReference type="FunFam" id="2.10.110.10:FF:000008">
    <property type="entry name" value="Paxillin isoform 1"/>
    <property type="match status" value="1"/>
</dbReference>
<feature type="signal peptide" evidence="11">
    <location>
        <begin position="1"/>
        <end position="19"/>
    </location>
</feature>
<evidence type="ECO:0000313" key="14">
    <source>
        <dbReference type="Proteomes" id="UP000287033"/>
    </source>
</evidence>
<dbReference type="FunFam" id="2.10.110.10:FF:000012">
    <property type="entry name" value="Paxillin isoform 1"/>
    <property type="match status" value="1"/>
</dbReference>
<dbReference type="SUPFAM" id="SSF57716">
    <property type="entry name" value="Glucocorticoid receptor-like (DNA-binding domain)"/>
    <property type="match status" value="5"/>
</dbReference>
<dbReference type="GO" id="GO:0007179">
    <property type="term" value="P:transforming growth factor beta receptor signaling pathway"/>
    <property type="evidence" value="ECO:0007669"/>
    <property type="project" value="TreeGrafter"/>
</dbReference>
<feature type="domain" description="LIM zinc-binding" evidence="12">
    <location>
        <begin position="179"/>
        <end position="236"/>
    </location>
</feature>
<dbReference type="CDD" id="cd09338">
    <property type="entry name" value="LIM3_Paxillin_like"/>
    <property type="match status" value="1"/>
</dbReference>
<evidence type="ECO:0000313" key="13">
    <source>
        <dbReference type="EMBL" id="GCC19760.1"/>
    </source>
</evidence>
<dbReference type="PROSITE" id="PS00478">
    <property type="entry name" value="LIM_DOMAIN_1"/>
    <property type="match status" value="2"/>
</dbReference>
<dbReference type="GO" id="GO:0050859">
    <property type="term" value="P:negative regulation of B cell receptor signaling pathway"/>
    <property type="evidence" value="ECO:0007669"/>
    <property type="project" value="TreeGrafter"/>
</dbReference>
<dbReference type="FunFam" id="2.10.110.10:FF:000018">
    <property type="entry name" value="Paxillin isoform 1"/>
    <property type="match status" value="1"/>
</dbReference>
<keyword evidence="5 10" id="KW-0479">Metal-binding</keyword>
<dbReference type="InterPro" id="IPR001781">
    <property type="entry name" value="Znf_LIM"/>
</dbReference>
<keyword evidence="11" id="KW-0732">Signal</keyword>
<feature type="domain" description="LIM zinc-binding" evidence="12">
    <location>
        <begin position="298"/>
        <end position="355"/>
    </location>
</feature>
<dbReference type="STRING" id="137246.A0A401RNT9"/>
<dbReference type="GO" id="GO:0046872">
    <property type="term" value="F:metal ion binding"/>
    <property type="evidence" value="ECO:0007669"/>
    <property type="project" value="UniProtKB-KW"/>
</dbReference>
<dbReference type="EMBL" id="BEZZ01003428">
    <property type="protein sequence ID" value="GCC19760.1"/>
    <property type="molecule type" value="Genomic_DNA"/>
</dbReference>
<evidence type="ECO:0000256" key="5">
    <source>
        <dbReference type="ARBA" id="ARBA00022723"/>
    </source>
</evidence>
<evidence type="ECO:0000256" key="4">
    <source>
        <dbReference type="ARBA" id="ARBA00022553"/>
    </source>
</evidence>
<dbReference type="Pfam" id="PF00412">
    <property type="entry name" value="LIM"/>
    <property type="match status" value="4"/>
</dbReference>
<name>A0A401RNT9_CHIPU</name>
<proteinExistence type="predicted"/>
<dbReference type="OMA" id="YCQPCFT"/>
<dbReference type="Proteomes" id="UP000287033">
    <property type="component" value="Unassembled WGS sequence"/>
</dbReference>
<dbReference type="FunFam" id="2.10.110.10:FF:000009">
    <property type="entry name" value="Paxillin isoform 1"/>
    <property type="match status" value="1"/>
</dbReference>
<organism evidence="13 14">
    <name type="scientific">Chiloscyllium punctatum</name>
    <name type="common">Brownbanded bambooshark</name>
    <name type="synonym">Hemiscyllium punctatum</name>
    <dbReference type="NCBI Taxonomy" id="137246"/>
    <lineage>
        <taxon>Eukaryota</taxon>
        <taxon>Metazoa</taxon>
        <taxon>Chordata</taxon>
        <taxon>Craniata</taxon>
        <taxon>Vertebrata</taxon>
        <taxon>Chondrichthyes</taxon>
        <taxon>Elasmobranchii</taxon>
        <taxon>Galeomorphii</taxon>
        <taxon>Galeoidea</taxon>
        <taxon>Orectolobiformes</taxon>
        <taxon>Hemiscylliidae</taxon>
        <taxon>Chiloscyllium</taxon>
    </lineage>
</organism>
<keyword evidence="8" id="KW-0965">Cell junction</keyword>
<dbReference type="PANTHER" id="PTHR24216">
    <property type="entry name" value="PAXILLIN-RELATED"/>
    <property type="match status" value="1"/>
</dbReference>
<evidence type="ECO:0000259" key="12">
    <source>
        <dbReference type="PROSITE" id="PS50023"/>
    </source>
</evidence>
<evidence type="ECO:0000256" key="8">
    <source>
        <dbReference type="ARBA" id="ARBA00022949"/>
    </source>
</evidence>
<feature type="domain" description="LIM zinc-binding" evidence="12">
    <location>
        <begin position="238"/>
        <end position="297"/>
    </location>
</feature>
<evidence type="ECO:0000256" key="10">
    <source>
        <dbReference type="PROSITE-ProRule" id="PRU00125"/>
    </source>
</evidence>
<evidence type="ECO:0000256" key="3">
    <source>
        <dbReference type="ARBA" id="ARBA00022490"/>
    </source>
</evidence>
<dbReference type="GO" id="GO:0034446">
    <property type="term" value="P:substrate adhesion-dependent cell spreading"/>
    <property type="evidence" value="ECO:0007669"/>
    <property type="project" value="TreeGrafter"/>
</dbReference>
<reference evidence="13 14" key="1">
    <citation type="journal article" date="2018" name="Nat. Ecol. Evol.">
        <title>Shark genomes provide insights into elasmobranch evolution and the origin of vertebrates.</title>
        <authorList>
            <person name="Hara Y"/>
            <person name="Yamaguchi K"/>
            <person name="Onimaru K"/>
            <person name="Kadota M"/>
            <person name="Koyanagi M"/>
            <person name="Keeley SD"/>
            <person name="Tatsumi K"/>
            <person name="Tanaka K"/>
            <person name="Motone F"/>
            <person name="Kageyama Y"/>
            <person name="Nozu R"/>
            <person name="Adachi N"/>
            <person name="Nishimura O"/>
            <person name="Nakagawa R"/>
            <person name="Tanegashima C"/>
            <person name="Kiyatake I"/>
            <person name="Matsumoto R"/>
            <person name="Murakumo K"/>
            <person name="Nishida K"/>
            <person name="Terakita A"/>
            <person name="Kuratani S"/>
            <person name="Sato K"/>
            <person name="Hyodo S Kuraku.S."/>
        </authorList>
    </citation>
    <scope>NUCLEOTIDE SEQUENCE [LARGE SCALE GENOMIC DNA]</scope>
</reference>
<dbReference type="GO" id="GO:0043542">
    <property type="term" value="P:endothelial cell migration"/>
    <property type="evidence" value="ECO:0007669"/>
    <property type="project" value="TreeGrafter"/>
</dbReference>
<sequence length="416" mass="45636">MANSGHRLLVHVLPDLLLAELEQTSVSSWEGDPTPQASSDVNLITACPTKSSPQAPDASNPALLQVVYQTRFNEAAKVTGDEVNRSAPVGSKVAEGPPVTTETQLLSPKSAAQQLDDMMANLNCIFGPSGLEEKAPVSRSDPVSAKEAAHPGAETNLDNILGALESDLHQLGVSTDAKGLCGSCKKPIIGTIVTALGMNWHPEHFVCAHCNEEIGLRGFYERDCRAYCEKDYHTLFCPRCAYCGGPILNKVLTALDKTWHPDHFFCAHCGEKFGSEGYHEKGGKPYCRKDYFNMFAPKCGSCDHPVLDNYLSALNSVWHPECFVCRECFIPFAGASFFELNGMPYCELHWHQRQGTLCSGCQKPISGRCISALGRRFHPEHFVCAFCLKQLSLGSFKEHKDKPYCNPCFLKLFGAL</sequence>
<evidence type="ECO:0000256" key="11">
    <source>
        <dbReference type="SAM" id="SignalP"/>
    </source>
</evidence>
<dbReference type="Gene3D" id="2.10.110.10">
    <property type="entry name" value="Cysteine Rich Protein"/>
    <property type="match status" value="4"/>
</dbReference>
<evidence type="ECO:0000256" key="6">
    <source>
        <dbReference type="ARBA" id="ARBA00022737"/>
    </source>
</evidence>
<dbReference type="OrthoDB" id="15567at2759"/>
<evidence type="ECO:0000256" key="7">
    <source>
        <dbReference type="ARBA" id="ARBA00022833"/>
    </source>
</evidence>
<keyword evidence="6" id="KW-0677">Repeat</keyword>
<feature type="domain" description="LIM zinc-binding" evidence="12">
    <location>
        <begin position="356"/>
        <end position="415"/>
    </location>
</feature>
<dbReference type="CDD" id="cd09339">
    <property type="entry name" value="LIM4_Paxillin_like"/>
    <property type="match status" value="1"/>
</dbReference>
<comment type="subcellular location">
    <subcellularLocation>
        <location evidence="1">Cell junction</location>
        <location evidence="1">Focal adhesion</location>
    </subcellularLocation>
    <subcellularLocation>
        <location evidence="2">Cytoplasm</location>
    </subcellularLocation>
</comment>
<comment type="caution">
    <text evidence="13">The sequence shown here is derived from an EMBL/GenBank/DDBJ whole genome shotgun (WGS) entry which is preliminary data.</text>
</comment>
<dbReference type="SMART" id="SM00132">
    <property type="entry name" value="LIM"/>
    <property type="match status" value="4"/>
</dbReference>
<evidence type="ECO:0000256" key="9">
    <source>
        <dbReference type="ARBA" id="ARBA00023038"/>
    </source>
</evidence>
<gene>
    <name evidence="13" type="ORF">chiPu_0021149</name>
</gene>
<accession>A0A401RNT9</accession>
<dbReference type="PANTHER" id="PTHR24216:SF23">
    <property type="entry name" value="LEUPAXIN"/>
    <property type="match status" value="1"/>
</dbReference>
<dbReference type="PROSITE" id="PS50023">
    <property type="entry name" value="LIM_DOMAIN_2"/>
    <property type="match status" value="4"/>
</dbReference>
<keyword evidence="14" id="KW-1185">Reference proteome</keyword>
<evidence type="ECO:0000256" key="2">
    <source>
        <dbReference type="ARBA" id="ARBA00004496"/>
    </source>
</evidence>
<keyword evidence="7 10" id="KW-0862">Zinc</keyword>
<keyword evidence="9 10" id="KW-0440">LIM domain</keyword>
<dbReference type="GO" id="GO:0005925">
    <property type="term" value="C:focal adhesion"/>
    <property type="evidence" value="ECO:0007669"/>
    <property type="project" value="UniProtKB-SubCell"/>
</dbReference>
<dbReference type="AlphaFoldDB" id="A0A401RNT9"/>